<protein>
    <submittedName>
        <fullName evidence="1">Uncharacterized protein</fullName>
    </submittedName>
</protein>
<dbReference type="EMBL" id="DSZU01000139">
    <property type="protein sequence ID" value="HGV55928.1"/>
    <property type="molecule type" value="Genomic_DNA"/>
</dbReference>
<evidence type="ECO:0000313" key="1">
    <source>
        <dbReference type="EMBL" id="HGV55928.1"/>
    </source>
</evidence>
<dbReference type="AlphaFoldDB" id="A0A832LWD3"/>
<proteinExistence type="predicted"/>
<gene>
    <name evidence="1" type="ORF">ENT73_07635</name>
</gene>
<name>A0A832LWD3_9BACT</name>
<comment type="caution">
    <text evidence="1">The sequence shown here is derived from an EMBL/GenBank/DDBJ whole genome shotgun (WGS) entry which is preliminary data.</text>
</comment>
<accession>A0A832LWD3</accession>
<organism evidence="1">
    <name type="scientific">Caldimicrobium thiodismutans</name>
    <dbReference type="NCBI Taxonomy" id="1653476"/>
    <lineage>
        <taxon>Bacteria</taxon>
        <taxon>Pseudomonadati</taxon>
        <taxon>Thermodesulfobacteriota</taxon>
        <taxon>Thermodesulfobacteria</taxon>
        <taxon>Thermodesulfobacteriales</taxon>
        <taxon>Thermodesulfobacteriaceae</taxon>
        <taxon>Caldimicrobium</taxon>
    </lineage>
</organism>
<sequence length="201" mass="23626">MALSVYLAPVKLKFLHDITYAQRLGEILHFSLSQLLIEGLKAVEKECLDTLLNRALAYYPEPLPERERLRAQAKDILEQMLRSEDWSKLVTLLEGAYTLYKEPEAFSSLQEALLRPDFLIEKEGEWILLEFKLREEDFKPAQMEKYIELLREIDGTKRILAYLVSLDPFKLKLYKIYPEEIHHEKQGLSHITQLSLFEELS</sequence>
<reference evidence="1" key="1">
    <citation type="journal article" date="2020" name="mSystems">
        <title>Genome- and Community-Level Interaction Insights into Carbon Utilization and Element Cycling Functions of Hydrothermarchaeota in Hydrothermal Sediment.</title>
        <authorList>
            <person name="Zhou Z."/>
            <person name="Liu Y."/>
            <person name="Xu W."/>
            <person name="Pan J."/>
            <person name="Luo Z.H."/>
            <person name="Li M."/>
        </authorList>
    </citation>
    <scope>NUCLEOTIDE SEQUENCE [LARGE SCALE GENOMIC DNA]</scope>
    <source>
        <strain evidence="1">SpSt-605</strain>
    </source>
</reference>